<dbReference type="AlphaFoldDB" id="A0AAW0V0D3"/>
<protein>
    <submittedName>
        <fullName evidence="1">Uncharacterized protein</fullName>
    </submittedName>
</protein>
<name>A0AAW0V0D3_SCYPA</name>
<dbReference type="Proteomes" id="UP001487740">
    <property type="component" value="Unassembled WGS sequence"/>
</dbReference>
<sequence>MQLQFLQINELQAHTTQYFCDYTTVITVYCGKVAYSRKGDTTGTSESSMLNDVMSNVNKDTIRTIQDSPAIWKEDQHNTTAIRDVAVRLVDTYQRQHF</sequence>
<evidence type="ECO:0000313" key="1">
    <source>
        <dbReference type="EMBL" id="KAK8405425.1"/>
    </source>
</evidence>
<evidence type="ECO:0000313" key="2">
    <source>
        <dbReference type="Proteomes" id="UP001487740"/>
    </source>
</evidence>
<organism evidence="1 2">
    <name type="scientific">Scylla paramamosain</name>
    <name type="common">Mud crab</name>
    <dbReference type="NCBI Taxonomy" id="85552"/>
    <lineage>
        <taxon>Eukaryota</taxon>
        <taxon>Metazoa</taxon>
        <taxon>Ecdysozoa</taxon>
        <taxon>Arthropoda</taxon>
        <taxon>Crustacea</taxon>
        <taxon>Multicrustacea</taxon>
        <taxon>Malacostraca</taxon>
        <taxon>Eumalacostraca</taxon>
        <taxon>Eucarida</taxon>
        <taxon>Decapoda</taxon>
        <taxon>Pleocyemata</taxon>
        <taxon>Brachyura</taxon>
        <taxon>Eubrachyura</taxon>
        <taxon>Portunoidea</taxon>
        <taxon>Portunidae</taxon>
        <taxon>Portuninae</taxon>
        <taxon>Scylla</taxon>
    </lineage>
</organism>
<gene>
    <name evidence="1" type="ORF">O3P69_001761</name>
</gene>
<comment type="caution">
    <text evidence="1">The sequence shown here is derived from an EMBL/GenBank/DDBJ whole genome shotgun (WGS) entry which is preliminary data.</text>
</comment>
<keyword evidence="2" id="KW-1185">Reference proteome</keyword>
<proteinExistence type="predicted"/>
<reference evidence="1 2" key="1">
    <citation type="submission" date="2023-03" db="EMBL/GenBank/DDBJ databases">
        <title>High-quality genome of Scylla paramamosain provides insights in environmental adaptation.</title>
        <authorList>
            <person name="Zhang L."/>
        </authorList>
    </citation>
    <scope>NUCLEOTIDE SEQUENCE [LARGE SCALE GENOMIC DNA]</scope>
    <source>
        <strain evidence="1">LZ_2023a</strain>
        <tissue evidence="1">Muscle</tissue>
    </source>
</reference>
<accession>A0AAW0V0D3</accession>
<dbReference type="EMBL" id="JARAKH010000003">
    <property type="protein sequence ID" value="KAK8405425.1"/>
    <property type="molecule type" value="Genomic_DNA"/>
</dbReference>